<keyword evidence="6" id="KW-1133">Transmembrane helix</keyword>
<comment type="function">
    <text evidence="6">Part of a membrane-bound complex that couples electron transfer with translocation of ions across the membrane.</text>
</comment>
<evidence type="ECO:0000313" key="9">
    <source>
        <dbReference type="Proteomes" id="UP000322976"/>
    </source>
</evidence>
<dbReference type="PIRSF" id="PIRSF006091">
    <property type="entry name" value="E_trnsport_RnfG"/>
    <property type="match status" value="1"/>
</dbReference>
<evidence type="ECO:0000259" key="7">
    <source>
        <dbReference type="SMART" id="SM00900"/>
    </source>
</evidence>
<keyword evidence="5 6" id="KW-0249">Electron transport</keyword>
<evidence type="ECO:0000256" key="4">
    <source>
        <dbReference type="ARBA" id="ARBA00022643"/>
    </source>
</evidence>
<dbReference type="AlphaFoldDB" id="A0A5D8QCR3"/>
<evidence type="ECO:0000256" key="1">
    <source>
        <dbReference type="ARBA" id="ARBA00022448"/>
    </source>
</evidence>
<comment type="subunit">
    <text evidence="6">The complex is composed of six subunits: RnfA, RnfB, RnfC, RnfD, RnfE and RnfG.</text>
</comment>
<dbReference type="PANTHER" id="PTHR36118">
    <property type="entry name" value="ION-TRANSLOCATING OXIDOREDUCTASE COMPLEX SUBUNIT G"/>
    <property type="match status" value="1"/>
</dbReference>
<keyword evidence="6" id="KW-1003">Cell membrane</keyword>
<evidence type="ECO:0000256" key="6">
    <source>
        <dbReference type="HAMAP-Rule" id="MF_00479"/>
    </source>
</evidence>
<keyword evidence="3 6" id="KW-0285">Flavoprotein</keyword>
<dbReference type="GO" id="GO:0009055">
    <property type="term" value="F:electron transfer activity"/>
    <property type="evidence" value="ECO:0007669"/>
    <property type="project" value="InterPro"/>
</dbReference>
<keyword evidence="2 6" id="KW-0597">Phosphoprotein</keyword>
<evidence type="ECO:0000313" key="8">
    <source>
        <dbReference type="EMBL" id="TZE82331.1"/>
    </source>
</evidence>
<accession>A0A5D8QCR3</accession>
<dbReference type="Proteomes" id="UP000322976">
    <property type="component" value="Unassembled WGS sequence"/>
</dbReference>
<comment type="subcellular location">
    <subcellularLocation>
        <location evidence="6">Cell membrane</location>
        <topology evidence="6">Single-pass membrane protein</topology>
    </subcellularLocation>
</comment>
<protein>
    <recommendedName>
        <fullName evidence="6">Ion-translocating oxidoreductase complex subunit G</fullName>
        <ecNumber evidence="6">7.-.-.-</ecNumber>
    </recommendedName>
    <alternativeName>
        <fullName evidence="6">Rnf electron transport complex subunit G</fullName>
    </alternativeName>
</protein>
<comment type="cofactor">
    <cofactor evidence="6">
        <name>FMN</name>
        <dbReference type="ChEBI" id="CHEBI:58210"/>
    </cofactor>
</comment>
<dbReference type="GO" id="GO:0022900">
    <property type="term" value="P:electron transport chain"/>
    <property type="evidence" value="ECO:0007669"/>
    <property type="project" value="UniProtKB-UniRule"/>
</dbReference>
<comment type="caution">
    <text evidence="8">The sequence shown here is derived from an EMBL/GenBank/DDBJ whole genome shotgun (WGS) entry which is preliminary data.</text>
</comment>
<dbReference type="EMBL" id="VTPS01000007">
    <property type="protein sequence ID" value="TZE82331.1"/>
    <property type="molecule type" value="Genomic_DNA"/>
</dbReference>
<keyword evidence="1 6" id="KW-0813">Transport</keyword>
<evidence type="ECO:0000256" key="2">
    <source>
        <dbReference type="ARBA" id="ARBA00022553"/>
    </source>
</evidence>
<keyword evidence="6" id="KW-0812">Transmembrane</keyword>
<name>A0A5D8QCR3_9THEO</name>
<comment type="similarity">
    <text evidence="6">Belongs to the RnfG family.</text>
</comment>
<dbReference type="InterPro" id="IPR010209">
    <property type="entry name" value="Ion_transpt_RnfG/RsxG"/>
</dbReference>
<proteinExistence type="inferred from homology"/>
<feature type="domain" description="FMN-binding" evidence="7">
    <location>
        <begin position="98"/>
        <end position="188"/>
    </location>
</feature>
<evidence type="ECO:0000256" key="3">
    <source>
        <dbReference type="ARBA" id="ARBA00022630"/>
    </source>
</evidence>
<keyword evidence="6" id="KW-0472">Membrane</keyword>
<dbReference type="NCBIfam" id="TIGR01947">
    <property type="entry name" value="rnfG"/>
    <property type="match status" value="1"/>
</dbReference>
<dbReference type="Pfam" id="PF04205">
    <property type="entry name" value="FMN_bind"/>
    <property type="match status" value="1"/>
</dbReference>
<dbReference type="HAMAP" id="MF_00479">
    <property type="entry name" value="RsxG_RnfG"/>
    <property type="match status" value="1"/>
</dbReference>
<dbReference type="GO" id="GO:0005886">
    <property type="term" value="C:plasma membrane"/>
    <property type="evidence" value="ECO:0007669"/>
    <property type="project" value="UniProtKB-SubCell"/>
</dbReference>
<evidence type="ECO:0000256" key="5">
    <source>
        <dbReference type="ARBA" id="ARBA00022982"/>
    </source>
</evidence>
<keyword evidence="4 6" id="KW-0288">FMN</keyword>
<keyword evidence="6" id="KW-1278">Translocase</keyword>
<dbReference type="SMART" id="SM00900">
    <property type="entry name" value="FMN_bind"/>
    <property type="match status" value="1"/>
</dbReference>
<sequence>MRDIIVTGLILLLIAGVAGAALGFVNAITKGPIAEQNKIAEDQAKMTAFPGAKEFTPMDTSEWESLLSGDEKEIVKSVDMAKDSGNVLGYVIKVAPQGYGGPVETIVGITKDGKLTGINIVNHSETPGLGAKAQDPKWQAQFKGKTADMQLKLVKVPPSSANEIEALTGATITSTAVTNGVQTAIDVFNRINK</sequence>
<feature type="modified residue" description="FMN phosphoryl threonine" evidence="6">
    <location>
        <position position="171"/>
    </location>
</feature>
<dbReference type="InterPro" id="IPR007329">
    <property type="entry name" value="FMN-bd"/>
</dbReference>
<dbReference type="GO" id="GO:0010181">
    <property type="term" value="F:FMN binding"/>
    <property type="evidence" value="ECO:0007669"/>
    <property type="project" value="InterPro"/>
</dbReference>
<dbReference type="PANTHER" id="PTHR36118:SF1">
    <property type="entry name" value="ION-TRANSLOCATING OXIDOREDUCTASE COMPLEX SUBUNIT G"/>
    <property type="match status" value="1"/>
</dbReference>
<reference evidence="8 9" key="1">
    <citation type="submission" date="2019-08" db="EMBL/GenBank/DDBJ databases">
        <title>Calorimonas adulescens gen. nov., sp. nov., an anaerobic thermophilic bacterium from Sakhalin hot spring.</title>
        <authorList>
            <person name="Khomyakova M.A."/>
            <person name="Merkel A.Y."/>
            <person name="Novikov A."/>
            <person name="Bonch-Osmolovskaya E.A."/>
            <person name="Slobodkin A.I."/>
        </authorList>
    </citation>
    <scope>NUCLEOTIDE SEQUENCE [LARGE SCALE GENOMIC DNA]</scope>
    <source>
        <strain evidence="8 9">A05MB</strain>
    </source>
</reference>
<keyword evidence="9" id="KW-1185">Reference proteome</keyword>
<organism evidence="8 9">
    <name type="scientific">Calorimonas adulescens</name>
    <dbReference type="NCBI Taxonomy" id="2606906"/>
    <lineage>
        <taxon>Bacteria</taxon>
        <taxon>Bacillati</taxon>
        <taxon>Bacillota</taxon>
        <taxon>Clostridia</taxon>
        <taxon>Thermoanaerobacterales</taxon>
        <taxon>Thermoanaerobacteraceae</taxon>
        <taxon>Calorimonas</taxon>
    </lineage>
</organism>
<dbReference type="EC" id="7.-.-.-" evidence="6"/>
<gene>
    <name evidence="6" type="primary">rnfG</name>
    <name evidence="8" type="ORF">FWJ32_05710</name>
</gene>